<dbReference type="EMBL" id="WISP01000113">
    <property type="protein sequence ID" value="MQW05134.1"/>
    <property type="molecule type" value="Genomic_DNA"/>
</dbReference>
<name>A0A6A7ZQW7_RHIML</name>
<organism evidence="1">
    <name type="scientific">Rhizobium meliloti</name>
    <name type="common">Ensifer meliloti</name>
    <name type="synonym">Sinorhizobium meliloti</name>
    <dbReference type="NCBI Taxonomy" id="382"/>
    <lineage>
        <taxon>Bacteria</taxon>
        <taxon>Pseudomonadati</taxon>
        <taxon>Pseudomonadota</taxon>
        <taxon>Alphaproteobacteria</taxon>
        <taxon>Hyphomicrobiales</taxon>
        <taxon>Rhizobiaceae</taxon>
        <taxon>Sinorhizobium/Ensifer group</taxon>
        <taxon>Sinorhizobium</taxon>
    </lineage>
</organism>
<reference evidence="1" key="1">
    <citation type="journal article" date="2013" name="Genome Biol.">
        <title>Comparative genomics of the core and accessory genomes of 48 Sinorhizobium strains comprising five genospecies.</title>
        <authorList>
            <person name="Sugawara M."/>
            <person name="Epstein B."/>
            <person name="Badgley B.D."/>
            <person name="Unno T."/>
            <person name="Xu L."/>
            <person name="Reese J."/>
            <person name="Gyaneshwar P."/>
            <person name="Denny R."/>
            <person name="Mudge J."/>
            <person name="Bharti A.K."/>
            <person name="Farmer A.D."/>
            <person name="May G.D."/>
            <person name="Woodward J.E."/>
            <person name="Medigue C."/>
            <person name="Vallenet D."/>
            <person name="Lajus A."/>
            <person name="Rouy Z."/>
            <person name="Martinez-Vaz B."/>
            <person name="Tiffin P."/>
            <person name="Young N.D."/>
            <person name="Sadowsky M.J."/>
        </authorList>
    </citation>
    <scope>NUCLEOTIDE SEQUENCE</scope>
    <source>
        <strain evidence="1">M30</strain>
    </source>
</reference>
<dbReference type="AlphaFoldDB" id="A0A6A7ZQW7"/>
<dbReference type="RefSeq" id="WP_027991243.1">
    <property type="nucleotide sequence ID" value="NZ_CP088116.1"/>
</dbReference>
<gene>
    <name evidence="1" type="ORF">GHK45_15535</name>
</gene>
<proteinExistence type="predicted"/>
<accession>A0A6A7ZQW7</accession>
<evidence type="ECO:0000313" key="1">
    <source>
        <dbReference type="EMBL" id="MQW05134.1"/>
    </source>
</evidence>
<comment type="caution">
    <text evidence="1">The sequence shown here is derived from an EMBL/GenBank/DDBJ whole genome shotgun (WGS) entry which is preliminary data.</text>
</comment>
<protein>
    <submittedName>
        <fullName evidence="1">Uncharacterized protein</fullName>
    </submittedName>
</protein>
<sequence length="61" mass="7003">MTDWQNLTEHDAIEAAVAEYGKDRVASVAYCALKAYDGRDSAENRVWFRLFLKPAKRKRVA</sequence>